<dbReference type="SMART" id="SM00382">
    <property type="entry name" value="AAA"/>
    <property type="match status" value="1"/>
</dbReference>
<dbReference type="SUPFAM" id="SSF52540">
    <property type="entry name" value="P-loop containing nucleoside triphosphate hydrolases"/>
    <property type="match status" value="1"/>
</dbReference>
<dbReference type="PROSITE" id="PS00211">
    <property type="entry name" value="ABC_TRANSPORTER_1"/>
    <property type="match status" value="1"/>
</dbReference>
<feature type="compositionally biased region" description="Basic residues" evidence="4">
    <location>
        <begin position="131"/>
        <end position="146"/>
    </location>
</feature>
<dbReference type="PANTHER" id="PTHR42781">
    <property type="entry name" value="SPERMIDINE/PUTRESCINE IMPORT ATP-BINDING PROTEIN POTA"/>
    <property type="match status" value="1"/>
</dbReference>
<dbReference type="InterPro" id="IPR017871">
    <property type="entry name" value="ABC_transporter-like_CS"/>
</dbReference>
<dbReference type="InterPro" id="IPR050093">
    <property type="entry name" value="ABC_SmlMolc_Importer"/>
</dbReference>
<evidence type="ECO:0000313" key="7">
    <source>
        <dbReference type="Proteomes" id="UP000277952"/>
    </source>
</evidence>
<dbReference type="PANTHER" id="PTHR42781:SF4">
    <property type="entry name" value="SPERMIDINE_PUTRESCINE IMPORT ATP-BINDING PROTEIN POTA"/>
    <property type="match status" value="1"/>
</dbReference>
<organism evidence="6 7">
    <name type="scientific">Pseudomonas amygdali pv. morsprunorum</name>
    <dbReference type="NCBI Taxonomy" id="129138"/>
    <lineage>
        <taxon>Bacteria</taxon>
        <taxon>Pseudomonadati</taxon>
        <taxon>Pseudomonadota</taxon>
        <taxon>Gammaproteobacteria</taxon>
        <taxon>Pseudomonadales</taxon>
        <taxon>Pseudomonadaceae</taxon>
        <taxon>Pseudomonas</taxon>
        <taxon>Pseudomonas amygdali</taxon>
    </lineage>
</organism>
<evidence type="ECO:0000256" key="3">
    <source>
        <dbReference type="ARBA" id="ARBA00022840"/>
    </source>
</evidence>
<protein>
    <submittedName>
        <fullName evidence="6">ABC transporter ATP-binding protein</fullName>
    </submittedName>
</protein>
<dbReference type="AlphaFoldDB" id="A0A3M2WNB9"/>
<feature type="region of interest" description="Disordered" evidence="4">
    <location>
        <begin position="61"/>
        <end position="165"/>
    </location>
</feature>
<dbReference type="Proteomes" id="UP000277952">
    <property type="component" value="Unassembled WGS sequence"/>
</dbReference>
<gene>
    <name evidence="6" type="ORF">ALQ94_05185</name>
</gene>
<keyword evidence="1" id="KW-0813">Transport</keyword>
<dbReference type="InterPro" id="IPR003439">
    <property type="entry name" value="ABC_transporter-like_ATP-bd"/>
</dbReference>
<keyword evidence="2" id="KW-0547">Nucleotide-binding</keyword>
<sequence length="530" mass="58153">MPVAGRHADVSGASRFYQRQNRGVDWRWQQHVQQLYRSGDSVRLPVACCLPCRLRAQPRIPRAGRRAGDSGSRPESSSRWRPSGEHRRLDLNGPGRGNRSAQGAVRTVPGNARTARSGRQGRVVHALPARSPRRRDQRRPAGRRAVGRLGSGRKSPARAESAAGISRRSVLSARMSQLLLNLRNLACGYQNQRVVQDLNLHLNAGDIGCLLGSSGCGKTTTLRAIAGFEPIHAGEITLAGDVISRPGWTLAPEKRRIGMVFQDYALFPHLSVTDNIAFGIRQHPRLDQVIGELLELVNLGALGKRYPHELSGGQQQRVALARALAPEPQLLLLDEPFSNLDGELRRRLSHEVRDILKARGTSAILVTHDQEEAFAVSDHVGVFKEGRLEQWDTPYNLYHEPQTAFVASFIGQGYFIRGQMIEPESVHTELGVLRGNRAYPGVRGSAVDVLLRPDDIVYAPDSDLKARVIGRTFKGASTLYRLQLPTGSQLEAIFPSHADHRQGEEVGIRVAADHLVLFAAQGSVAAHTAG</sequence>
<dbReference type="GO" id="GO:0022857">
    <property type="term" value="F:transmembrane transporter activity"/>
    <property type="evidence" value="ECO:0007669"/>
    <property type="project" value="InterPro"/>
</dbReference>
<evidence type="ECO:0000313" key="6">
    <source>
        <dbReference type="EMBL" id="RML52705.1"/>
    </source>
</evidence>
<feature type="domain" description="ABC transporter" evidence="5">
    <location>
        <begin position="180"/>
        <end position="410"/>
    </location>
</feature>
<accession>A0A3M2WNB9</accession>
<dbReference type="GO" id="GO:0043190">
    <property type="term" value="C:ATP-binding cassette (ABC) transporter complex"/>
    <property type="evidence" value="ECO:0007669"/>
    <property type="project" value="InterPro"/>
</dbReference>
<reference evidence="6 7" key="1">
    <citation type="submission" date="2018-08" db="EMBL/GenBank/DDBJ databases">
        <title>Recombination of ecologically and evolutionarily significant loci maintains genetic cohesion in the Pseudomonas syringae species complex.</title>
        <authorList>
            <person name="Dillon M."/>
            <person name="Thakur S."/>
            <person name="Almeida R.N.D."/>
            <person name="Weir B.S."/>
            <person name="Guttman D.S."/>
        </authorList>
    </citation>
    <scope>NUCLEOTIDE SEQUENCE [LARGE SCALE GENOMIC DNA]</scope>
    <source>
        <strain evidence="6 7">19322</strain>
    </source>
</reference>
<dbReference type="GO" id="GO:0016887">
    <property type="term" value="F:ATP hydrolysis activity"/>
    <property type="evidence" value="ECO:0007669"/>
    <property type="project" value="InterPro"/>
</dbReference>
<dbReference type="InterPro" id="IPR013611">
    <property type="entry name" value="Transp-assoc_OB_typ2"/>
</dbReference>
<dbReference type="InterPro" id="IPR027417">
    <property type="entry name" value="P-loop_NTPase"/>
</dbReference>
<evidence type="ECO:0000256" key="4">
    <source>
        <dbReference type="SAM" id="MobiDB-lite"/>
    </source>
</evidence>
<dbReference type="EMBL" id="RBNS01000185">
    <property type="protein sequence ID" value="RML52705.1"/>
    <property type="molecule type" value="Genomic_DNA"/>
</dbReference>
<proteinExistence type="predicted"/>
<dbReference type="FunFam" id="3.40.50.300:FF:000425">
    <property type="entry name" value="Probable ABC transporter, ATP-binding subunit"/>
    <property type="match status" value="1"/>
</dbReference>
<dbReference type="Pfam" id="PF00005">
    <property type="entry name" value="ABC_tran"/>
    <property type="match status" value="1"/>
</dbReference>
<dbReference type="Pfam" id="PF08402">
    <property type="entry name" value="TOBE_2"/>
    <property type="match status" value="1"/>
</dbReference>
<dbReference type="SUPFAM" id="SSF50331">
    <property type="entry name" value="MOP-like"/>
    <property type="match status" value="1"/>
</dbReference>
<dbReference type="Gene3D" id="3.40.50.300">
    <property type="entry name" value="P-loop containing nucleotide triphosphate hydrolases"/>
    <property type="match status" value="1"/>
</dbReference>
<dbReference type="InterPro" id="IPR003593">
    <property type="entry name" value="AAA+_ATPase"/>
</dbReference>
<evidence type="ECO:0000256" key="1">
    <source>
        <dbReference type="ARBA" id="ARBA00022448"/>
    </source>
</evidence>
<comment type="caution">
    <text evidence="6">The sequence shown here is derived from an EMBL/GenBank/DDBJ whole genome shotgun (WGS) entry which is preliminary data.</text>
</comment>
<evidence type="ECO:0000259" key="5">
    <source>
        <dbReference type="PROSITE" id="PS50893"/>
    </source>
</evidence>
<dbReference type="PROSITE" id="PS50893">
    <property type="entry name" value="ABC_TRANSPORTER_2"/>
    <property type="match status" value="1"/>
</dbReference>
<dbReference type="GO" id="GO:0005524">
    <property type="term" value="F:ATP binding"/>
    <property type="evidence" value="ECO:0007669"/>
    <property type="project" value="UniProtKB-KW"/>
</dbReference>
<dbReference type="InterPro" id="IPR008995">
    <property type="entry name" value="Mo/tungstate-bd_C_term_dom"/>
</dbReference>
<evidence type="ECO:0000256" key="2">
    <source>
        <dbReference type="ARBA" id="ARBA00022741"/>
    </source>
</evidence>
<feature type="compositionally biased region" description="Basic and acidic residues" evidence="4">
    <location>
        <begin position="76"/>
        <end position="90"/>
    </location>
</feature>
<keyword evidence="3 6" id="KW-0067">ATP-binding</keyword>
<dbReference type="GO" id="GO:0015697">
    <property type="term" value="P:quaternary ammonium group transport"/>
    <property type="evidence" value="ECO:0007669"/>
    <property type="project" value="UniProtKB-ARBA"/>
</dbReference>
<name>A0A3M2WNB9_PSEA0</name>